<feature type="non-terminal residue" evidence="1">
    <location>
        <position position="1"/>
    </location>
</feature>
<dbReference type="Gene3D" id="3.40.710.10">
    <property type="entry name" value="DD-peptidase/beta-lactamase superfamily"/>
    <property type="match status" value="1"/>
</dbReference>
<sequence>PSVDARIADQGWPLIAKDRTMTFAHLGNQVSGYALAEPPGAAYAYNDIALQLYVLSLEKVFGRPLNDAAMEHLAPLQFEDGSLFNRRRRVATTARDFARLGWFWMNRGNWAGKQLLPKAYFDAYMRPWVPPDLPRSETLSDPNDYLKIGSYGGGFNQGPVGPGMYGFNWWFNGPLGTTGVVPIHEAPRDMVMALGARGCYMIMLPSQGLLVAAQGRWGHVDELDPADREHFNTAMKLLMSAIEEPTDNIV</sequence>
<evidence type="ECO:0000313" key="1">
    <source>
        <dbReference type="EMBL" id="GAG36890.1"/>
    </source>
</evidence>
<feature type="non-terminal residue" evidence="1">
    <location>
        <position position="250"/>
    </location>
</feature>
<dbReference type="SUPFAM" id="SSF56601">
    <property type="entry name" value="beta-lactamase/transpeptidase-like"/>
    <property type="match status" value="1"/>
</dbReference>
<organism evidence="1">
    <name type="scientific">marine sediment metagenome</name>
    <dbReference type="NCBI Taxonomy" id="412755"/>
    <lineage>
        <taxon>unclassified sequences</taxon>
        <taxon>metagenomes</taxon>
        <taxon>ecological metagenomes</taxon>
    </lineage>
</organism>
<comment type="caution">
    <text evidence="1">The sequence shown here is derived from an EMBL/GenBank/DDBJ whole genome shotgun (WGS) entry which is preliminary data.</text>
</comment>
<dbReference type="InterPro" id="IPR050789">
    <property type="entry name" value="Diverse_Enzym_Activities"/>
</dbReference>
<dbReference type="EMBL" id="BARS01043182">
    <property type="protein sequence ID" value="GAG36890.1"/>
    <property type="molecule type" value="Genomic_DNA"/>
</dbReference>
<proteinExistence type="predicted"/>
<dbReference type="InterPro" id="IPR012338">
    <property type="entry name" value="Beta-lactam/transpept-like"/>
</dbReference>
<reference evidence="1" key="1">
    <citation type="journal article" date="2014" name="Front. Microbiol.">
        <title>High frequency of phylogenetically diverse reductive dehalogenase-homologous genes in deep subseafloor sedimentary metagenomes.</title>
        <authorList>
            <person name="Kawai M."/>
            <person name="Futagami T."/>
            <person name="Toyoda A."/>
            <person name="Takaki Y."/>
            <person name="Nishi S."/>
            <person name="Hori S."/>
            <person name="Arai W."/>
            <person name="Tsubouchi T."/>
            <person name="Morono Y."/>
            <person name="Uchiyama I."/>
            <person name="Ito T."/>
            <person name="Fujiyama A."/>
            <person name="Inagaki F."/>
            <person name="Takami H."/>
        </authorList>
    </citation>
    <scope>NUCLEOTIDE SEQUENCE</scope>
    <source>
        <strain evidence="1">Expedition CK06-06</strain>
    </source>
</reference>
<dbReference type="PANTHER" id="PTHR43283">
    <property type="entry name" value="BETA-LACTAMASE-RELATED"/>
    <property type="match status" value="1"/>
</dbReference>
<dbReference type="AlphaFoldDB" id="X0X1J8"/>
<accession>X0X1J8</accession>
<protein>
    <recommendedName>
        <fullName evidence="2">Beta-lactamase-related domain-containing protein</fullName>
    </recommendedName>
</protein>
<dbReference type="PANTHER" id="PTHR43283:SF7">
    <property type="entry name" value="BETA-LACTAMASE-RELATED DOMAIN-CONTAINING PROTEIN"/>
    <property type="match status" value="1"/>
</dbReference>
<evidence type="ECO:0008006" key="2">
    <source>
        <dbReference type="Google" id="ProtNLM"/>
    </source>
</evidence>
<gene>
    <name evidence="1" type="ORF">S01H1_65413</name>
</gene>
<name>X0X1J8_9ZZZZ</name>